<dbReference type="GO" id="GO:0006508">
    <property type="term" value="P:proteolysis"/>
    <property type="evidence" value="ECO:0007669"/>
    <property type="project" value="UniProtKB-KW"/>
</dbReference>
<dbReference type="InterPro" id="IPR044537">
    <property type="entry name" value="Rip2-like"/>
</dbReference>
<feature type="domain" description="Peptidase M50" evidence="14">
    <location>
        <begin position="115"/>
        <end position="157"/>
    </location>
</feature>
<evidence type="ECO:0000256" key="4">
    <source>
        <dbReference type="ARBA" id="ARBA00022475"/>
    </source>
</evidence>
<dbReference type="PANTHER" id="PTHR35864:SF1">
    <property type="entry name" value="ZINC METALLOPROTEASE YWHC-RELATED"/>
    <property type="match status" value="1"/>
</dbReference>
<evidence type="ECO:0000259" key="14">
    <source>
        <dbReference type="Pfam" id="PF02163"/>
    </source>
</evidence>
<keyword evidence="11" id="KW-0482">Metalloprotease</keyword>
<gene>
    <name evidence="15" type="ORF">COX22_04225</name>
</gene>
<evidence type="ECO:0000256" key="13">
    <source>
        <dbReference type="SAM" id="Phobius"/>
    </source>
</evidence>
<keyword evidence="4" id="KW-1003">Cell membrane</keyword>
<comment type="caution">
    <text evidence="15">The sequence shown here is derived from an EMBL/GenBank/DDBJ whole genome shotgun (WGS) entry which is preliminary data.</text>
</comment>
<dbReference type="GO" id="GO:0008237">
    <property type="term" value="F:metallopeptidase activity"/>
    <property type="evidence" value="ECO:0007669"/>
    <property type="project" value="UniProtKB-KW"/>
</dbReference>
<proteinExistence type="inferred from homology"/>
<keyword evidence="12 13" id="KW-0472">Membrane</keyword>
<dbReference type="Proteomes" id="UP000230729">
    <property type="component" value="Unassembled WGS sequence"/>
</dbReference>
<evidence type="ECO:0000256" key="8">
    <source>
        <dbReference type="ARBA" id="ARBA00022801"/>
    </source>
</evidence>
<dbReference type="GO" id="GO:0005886">
    <property type="term" value="C:plasma membrane"/>
    <property type="evidence" value="ECO:0007669"/>
    <property type="project" value="UniProtKB-SubCell"/>
</dbReference>
<keyword evidence="9" id="KW-0862">Zinc</keyword>
<accession>A0A2G9ZK21</accession>
<evidence type="ECO:0000256" key="1">
    <source>
        <dbReference type="ARBA" id="ARBA00001947"/>
    </source>
</evidence>
<keyword evidence="6 13" id="KW-0812">Transmembrane</keyword>
<sequence>MLVLPWLIALLVGITVHEVGHGLAAYSLGDDTAMRQGRLSFNPLRHLDPIGAVMMLLVGFGWAKPVPVNIGLVRRGQGGKFLVAVAGLLGNLLVIALSALALKYLLLPNLPANNLLVKLAAFLVYINAALFIFNLLPIPPLDGYHAIEYFFARSLGGLAFFLEKYGQMILLAVVFLTNLIGYLIGFFIFFLARLFDLDFFSLIFRY</sequence>
<evidence type="ECO:0000313" key="16">
    <source>
        <dbReference type="Proteomes" id="UP000230729"/>
    </source>
</evidence>
<comment type="similarity">
    <text evidence="3">Belongs to the peptidase M50B family.</text>
</comment>
<evidence type="ECO:0000256" key="3">
    <source>
        <dbReference type="ARBA" id="ARBA00007931"/>
    </source>
</evidence>
<evidence type="ECO:0000256" key="7">
    <source>
        <dbReference type="ARBA" id="ARBA00022723"/>
    </source>
</evidence>
<feature type="transmembrane region" description="Helical" evidence="13">
    <location>
        <begin position="169"/>
        <end position="192"/>
    </location>
</feature>
<feature type="transmembrane region" description="Helical" evidence="13">
    <location>
        <begin position="83"/>
        <end position="107"/>
    </location>
</feature>
<dbReference type="CDD" id="cd06158">
    <property type="entry name" value="S2P-M50_like_1"/>
    <property type="match status" value="1"/>
</dbReference>
<dbReference type="AlphaFoldDB" id="A0A2G9ZK21"/>
<reference evidence="15 16" key="1">
    <citation type="submission" date="2017-09" db="EMBL/GenBank/DDBJ databases">
        <title>Depth-based differentiation of microbial function through sediment-hosted aquifers and enrichment of novel symbionts in the deep terrestrial subsurface.</title>
        <authorList>
            <person name="Probst A.J."/>
            <person name="Ladd B."/>
            <person name="Jarett J.K."/>
            <person name="Geller-Mcgrath D.E."/>
            <person name="Sieber C.M."/>
            <person name="Emerson J.B."/>
            <person name="Anantharaman K."/>
            <person name="Thomas B.C."/>
            <person name="Malmstrom R."/>
            <person name="Stieglmeier M."/>
            <person name="Klingl A."/>
            <person name="Woyke T."/>
            <person name="Ryan C.M."/>
            <person name="Banfield J.F."/>
        </authorList>
    </citation>
    <scope>NUCLEOTIDE SEQUENCE [LARGE SCALE GENOMIC DNA]</scope>
    <source>
        <strain evidence="15">CG23_combo_of_CG06-09_8_20_14_all_49_15</strain>
    </source>
</reference>
<evidence type="ECO:0000256" key="12">
    <source>
        <dbReference type="ARBA" id="ARBA00023136"/>
    </source>
</evidence>
<evidence type="ECO:0000256" key="6">
    <source>
        <dbReference type="ARBA" id="ARBA00022692"/>
    </source>
</evidence>
<dbReference type="PANTHER" id="PTHR35864">
    <property type="entry name" value="ZINC METALLOPROTEASE MJ0611-RELATED"/>
    <property type="match status" value="1"/>
</dbReference>
<dbReference type="Pfam" id="PF02163">
    <property type="entry name" value="Peptidase_M50"/>
    <property type="match status" value="1"/>
</dbReference>
<organism evidence="15 16">
    <name type="scientific">Candidatus Falkowbacteria bacterium CG23_combo_of_CG06-09_8_20_14_all_49_15</name>
    <dbReference type="NCBI Taxonomy" id="1974572"/>
    <lineage>
        <taxon>Bacteria</taxon>
        <taxon>Candidatus Falkowiibacteriota</taxon>
    </lineage>
</organism>
<comment type="cofactor">
    <cofactor evidence="1">
        <name>Zn(2+)</name>
        <dbReference type="ChEBI" id="CHEBI:29105"/>
    </cofactor>
</comment>
<keyword evidence="8" id="KW-0378">Hydrolase</keyword>
<evidence type="ECO:0000256" key="2">
    <source>
        <dbReference type="ARBA" id="ARBA00004651"/>
    </source>
</evidence>
<dbReference type="InterPro" id="IPR008915">
    <property type="entry name" value="Peptidase_M50"/>
</dbReference>
<name>A0A2G9ZK21_9BACT</name>
<evidence type="ECO:0000256" key="9">
    <source>
        <dbReference type="ARBA" id="ARBA00022833"/>
    </source>
</evidence>
<evidence type="ECO:0000256" key="5">
    <source>
        <dbReference type="ARBA" id="ARBA00022670"/>
    </source>
</evidence>
<dbReference type="GO" id="GO:0046872">
    <property type="term" value="F:metal ion binding"/>
    <property type="evidence" value="ECO:0007669"/>
    <property type="project" value="UniProtKB-KW"/>
</dbReference>
<evidence type="ECO:0000256" key="10">
    <source>
        <dbReference type="ARBA" id="ARBA00022989"/>
    </source>
</evidence>
<feature type="transmembrane region" description="Helical" evidence="13">
    <location>
        <begin position="6"/>
        <end position="26"/>
    </location>
</feature>
<keyword evidence="5" id="KW-0645">Protease</keyword>
<evidence type="ECO:0000256" key="11">
    <source>
        <dbReference type="ARBA" id="ARBA00023049"/>
    </source>
</evidence>
<keyword evidence="10 13" id="KW-1133">Transmembrane helix</keyword>
<dbReference type="EMBL" id="PCSD01000097">
    <property type="protein sequence ID" value="PIP33492.1"/>
    <property type="molecule type" value="Genomic_DNA"/>
</dbReference>
<evidence type="ECO:0000313" key="15">
    <source>
        <dbReference type="EMBL" id="PIP33492.1"/>
    </source>
</evidence>
<feature type="transmembrane region" description="Helical" evidence="13">
    <location>
        <begin position="119"/>
        <end position="138"/>
    </location>
</feature>
<feature type="transmembrane region" description="Helical" evidence="13">
    <location>
        <begin position="47"/>
        <end position="63"/>
    </location>
</feature>
<comment type="subcellular location">
    <subcellularLocation>
        <location evidence="2">Cell membrane</location>
        <topology evidence="2">Multi-pass membrane protein</topology>
    </subcellularLocation>
</comment>
<dbReference type="InterPro" id="IPR052348">
    <property type="entry name" value="Metallopeptidase_M50B"/>
</dbReference>
<protein>
    <recommendedName>
        <fullName evidence="14">Peptidase M50 domain-containing protein</fullName>
    </recommendedName>
</protein>
<keyword evidence="7" id="KW-0479">Metal-binding</keyword>